<dbReference type="Pfam" id="PF20684">
    <property type="entry name" value="Fung_rhodopsin"/>
    <property type="match status" value="1"/>
</dbReference>
<dbReference type="PANTHER" id="PTHR33048:SF160">
    <property type="entry name" value="SAT4 FAMILY MEMBRANE PROTEIN"/>
    <property type="match status" value="1"/>
</dbReference>
<dbReference type="Proteomes" id="UP000799538">
    <property type="component" value="Unassembled WGS sequence"/>
</dbReference>
<dbReference type="AlphaFoldDB" id="A0A6A6G767"/>
<keyword evidence="2 6" id="KW-0812">Transmembrane</keyword>
<dbReference type="EMBL" id="ML992510">
    <property type="protein sequence ID" value="KAF2221484.1"/>
    <property type="molecule type" value="Genomic_DNA"/>
</dbReference>
<organism evidence="8 9">
    <name type="scientific">Elsinoe ampelina</name>
    <dbReference type="NCBI Taxonomy" id="302913"/>
    <lineage>
        <taxon>Eukaryota</taxon>
        <taxon>Fungi</taxon>
        <taxon>Dikarya</taxon>
        <taxon>Ascomycota</taxon>
        <taxon>Pezizomycotina</taxon>
        <taxon>Dothideomycetes</taxon>
        <taxon>Dothideomycetidae</taxon>
        <taxon>Myriangiales</taxon>
        <taxon>Elsinoaceae</taxon>
        <taxon>Elsinoe</taxon>
    </lineage>
</organism>
<evidence type="ECO:0000313" key="9">
    <source>
        <dbReference type="Proteomes" id="UP000799538"/>
    </source>
</evidence>
<evidence type="ECO:0000256" key="6">
    <source>
        <dbReference type="SAM" id="Phobius"/>
    </source>
</evidence>
<comment type="similarity">
    <text evidence="5">Belongs to the SAT4 family.</text>
</comment>
<reference evidence="9" key="1">
    <citation type="journal article" date="2020" name="Stud. Mycol.">
        <title>101 Dothideomycetes genomes: A test case for predicting lifestyles and emergence of pathogens.</title>
        <authorList>
            <person name="Haridas S."/>
            <person name="Albert R."/>
            <person name="Binder M."/>
            <person name="Bloem J."/>
            <person name="LaButti K."/>
            <person name="Salamov A."/>
            <person name="Andreopoulos B."/>
            <person name="Baker S."/>
            <person name="Barry K."/>
            <person name="Bills G."/>
            <person name="Bluhm B."/>
            <person name="Cannon C."/>
            <person name="Castanera R."/>
            <person name="Culley D."/>
            <person name="Daum C."/>
            <person name="Ezra D."/>
            <person name="Gonzalez J."/>
            <person name="Henrissat B."/>
            <person name="Kuo A."/>
            <person name="Liang C."/>
            <person name="Lipzen A."/>
            <person name="Lutzoni F."/>
            <person name="Magnuson J."/>
            <person name="Mondo S."/>
            <person name="Nolan M."/>
            <person name="Ohm R."/>
            <person name="Pangilinan J."/>
            <person name="Park H.-J."/>
            <person name="Ramirez L."/>
            <person name="Alfaro M."/>
            <person name="Sun H."/>
            <person name="Tritt A."/>
            <person name="Yoshinaga Y."/>
            <person name="Zwiers L.-H."/>
            <person name="Turgeon B."/>
            <person name="Goodwin S."/>
            <person name="Spatafora J."/>
            <person name="Crous P."/>
            <person name="Grigoriev I."/>
        </authorList>
    </citation>
    <scope>NUCLEOTIDE SEQUENCE [LARGE SCALE GENOMIC DNA]</scope>
    <source>
        <strain evidence="9">CECT 20119</strain>
    </source>
</reference>
<feature type="transmembrane region" description="Helical" evidence="6">
    <location>
        <begin position="129"/>
        <end position="156"/>
    </location>
</feature>
<evidence type="ECO:0000256" key="1">
    <source>
        <dbReference type="ARBA" id="ARBA00004141"/>
    </source>
</evidence>
<feature type="transmembrane region" description="Helical" evidence="6">
    <location>
        <begin position="168"/>
        <end position="188"/>
    </location>
</feature>
<gene>
    <name evidence="8" type="ORF">BDZ85DRAFT_320665</name>
</gene>
<proteinExistence type="inferred from homology"/>
<evidence type="ECO:0000256" key="3">
    <source>
        <dbReference type="ARBA" id="ARBA00022989"/>
    </source>
</evidence>
<dbReference type="OrthoDB" id="3934549at2759"/>
<evidence type="ECO:0000256" key="4">
    <source>
        <dbReference type="ARBA" id="ARBA00023136"/>
    </source>
</evidence>
<keyword evidence="3 6" id="KW-1133">Transmembrane helix</keyword>
<comment type="subcellular location">
    <subcellularLocation>
        <location evidence="1">Membrane</location>
        <topology evidence="1">Multi-pass membrane protein</topology>
    </subcellularLocation>
</comment>
<sequence>MKSQAIGYICYAAIITAFSTATVILRFFFHLAPAVNVIIFESVQDSLLDETVFDGDLPREPTRANVFFALSYAFFALYGLSISFTKWAILLFYWRLFNLTLGAVVTWLAQCRPVSRAWNILEPGTCINFYLFALLITTINLISDIIILILPMPIIWHLNTTLGKKISLMCAFGVGGFVCVVTAVRLHLTVQGGSAPKFASSVVLAWTLAEVSTAVICANLPFIYSLCLHYLPPSVRKIFRHGYTSKTQPTVDGGGYGLHRTKSHRQPSVPLSVFRQDSNVSDDQVRIISTSPSSMHKLPEDDAIYMTREFDVRR</sequence>
<evidence type="ECO:0000259" key="7">
    <source>
        <dbReference type="Pfam" id="PF20684"/>
    </source>
</evidence>
<dbReference type="PANTHER" id="PTHR33048">
    <property type="entry name" value="PTH11-LIKE INTEGRAL MEMBRANE PROTEIN (AFU_ORTHOLOGUE AFUA_5G11245)"/>
    <property type="match status" value="1"/>
</dbReference>
<dbReference type="InterPro" id="IPR052337">
    <property type="entry name" value="SAT4-like"/>
</dbReference>
<keyword evidence="4 6" id="KW-0472">Membrane</keyword>
<evidence type="ECO:0000313" key="8">
    <source>
        <dbReference type="EMBL" id="KAF2221484.1"/>
    </source>
</evidence>
<feature type="transmembrane region" description="Helical" evidence="6">
    <location>
        <begin position="208"/>
        <end position="231"/>
    </location>
</feature>
<feature type="transmembrane region" description="Helical" evidence="6">
    <location>
        <begin position="92"/>
        <end position="109"/>
    </location>
</feature>
<evidence type="ECO:0000256" key="2">
    <source>
        <dbReference type="ARBA" id="ARBA00022692"/>
    </source>
</evidence>
<accession>A0A6A6G767</accession>
<name>A0A6A6G767_9PEZI</name>
<feature type="transmembrane region" description="Helical" evidence="6">
    <location>
        <begin position="7"/>
        <end position="29"/>
    </location>
</feature>
<keyword evidence="9" id="KW-1185">Reference proteome</keyword>
<protein>
    <recommendedName>
        <fullName evidence="7">Rhodopsin domain-containing protein</fullName>
    </recommendedName>
</protein>
<dbReference type="GO" id="GO:0016020">
    <property type="term" value="C:membrane"/>
    <property type="evidence" value="ECO:0007669"/>
    <property type="project" value="UniProtKB-SubCell"/>
</dbReference>
<dbReference type="InterPro" id="IPR049326">
    <property type="entry name" value="Rhodopsin_dom_fungi"/>
</dbReference>
<evidence type="ECO:0000256" key="5">
    <source>
        <dbReference type="ARBA" id="ARBA00038359"/>
    </source>
</evidence>
<feature type="domain" description="Rhodopsin" evidence="7">
    <location>
        <begin position="67"/>
        <end position="226"/>
    </location>
</feature>
<feature type="transmembrane region" description="Helical" evidence="6">
    <location>
        <begin position="66"/>
        <end position="85"/>
    </location>
</feature>